<dbReference type="AlphaFoldDB" id="A0A644VZW0"/>
<dbReference type="PROSITE" id="PS51257">
    <property type="entry name" value="PROKAR_LIPOPROTEIN"/>
    <property type="match status" value="1"/>
</dbReference>
<sequence>MKTHFQTLFLLISLLLIGCETNSVDYHSKLEIDSGDYIYALYLDGVGIGDPGYTVVKLEKNINPEEVYIKWTPREGINYEENKEQIEWFRERIILENYDEAGFHTQNPKIEYINNRYIVFSRGGYYYGLYDIFLKKDTFNIGSPWHEWREKSGYKSEKYDRNKEKKLYDEWIKNNIHAEIKNYILTNK</sequence>
<evidence type="ECO:0008006" key="2">
    <source>
        <dbReference type="Google" id="ProtNLM"/>
    </source>
</evidence>
<comment type="caution">
    <text evidence="1">The sequence shown here is derived from an EMBL/GenBank/DDBJ whole genome shotgun (WGS) entry which is preliminary data.</text>
</comment>
<dbReference type="EMBL" id="VSSQ01000525">
    <property type="protein sequence ID" value="MPL96786.1"/>
    <property type="molecule type" value="Genomic_DNA"/>
</dbReference>
<protein>
    <recommendedName>
        <fullName evidence="2">Lipoprotein</fullName>
    </recommendedName>
</protein>
<name>A0A644VZW0_9ZZZZ</name>
<proteinExistence type="predicted"/>
<organism evidence="1">
    <name type="scientific">bioreactor metagenome</name>
    <dbReference type="NCBI Taxonomy" id="1076179"/>
    <lineage>
        <taxon>unclassified sequences</taxon>
        <taxon>metagenomes</taxon>
        <taxon>ecological metagenomes</taxon>
    </lineage>
</organism>
<gene>
    <name evidence="1" type="ORF">SDC9_42969</name>
</gene>
<reference evidence="1" key="1">
    <citation type="submission" date="2019-08" db="EMBL/GenBank/DDBJ databases">
        <authorList>
            <person name="Kucharzyk K."/>
            <person name="Murdoch R.W."/>
            <person name="Higgins S."/>
            <person name="Loffler F."/>
        </authorList>
    </citation>
    <scope>NUCLEOTIDE SEQUENCE</scope>
</reference>
<evidence type="ECO:0000313" key="1">
    <source>
        <dbReference type="EMBL" id="MPL96786.1"/>
    </source>
</evidence>
<accession>A0A644VZW0</accession>